<dbReference type="PANTHER" id="PTHR24186">
    <property type="entry name" value="PROTEIN PHOSPHATASE 1 REGULATORY SUBUNIT"/>
    <property type="match status" value="1"/>
</dbReference>
<dbReference type="PANTHER" id="PTHR24186:SF38">
    <property type="entry name" value="ANKYRIN REPEAT FAMILY PROTEIN"/>
    <property type="match status" value="1"/>
</dbReference>
<gene>
    <name evidence="10" type="ORF">LSAT_V11C400197020</name>
</gene>
<comment type="subcellular location">
    <subcellularLocation>
        <location evidence="1">Membrane</location>
        <topology evidence="1">Multi-pass membrane protein</topology>
    </subcellularLocation>
</comment>
<keyword evidence="4 8" id="KW-1133">Transmembrane helix</keyword>
<dbReference type="SMART" id="SM00248">
    <property type="entry name" value="ANK"/>
    <property type="match status" value="7"/>
</dbReference>
<feature type="transmembrane region" description="Helical" evidence="8">
    <location>
        <begin position="443"/>
        <end position="463"/>
    </location>
</feature>
<dbReference type="SUPFAM" id="SSF48403">
    <property type="entry name" value="Ankyrin repeat"/>
    <property type="match status" value="1"/>
</dbReference>
<sequence>MVEQDEQVLDKKIGNTSVLHLASKTGHVEMVSLILELRPKMVAAENCNSETPIHEACRMGHEMVVRRLMEENKWVASKLNCEDQSALFLACTYGHLNIVNYLLDHTSWLMNIIDDAACIHTAVSRGQTDIAKKLLEKFSYLADQKDRNGSLALHGACRSGQLEITKMLLRMDPNQALEFDNNGYTPLHLAAINGNLDVLEEFASIAPSSFQILSKNGKNVFHLTVRYNKFDAFKFLDCILKGTDLFYQPDKFGNTIQHLAQSRCLNQFTQYIKNETKEQTNLQIIGNHTYNLYQTEVPTTDMAIANLSEIHVDVVPLDSNVIVEKYGDTSFDSQTTAQEEKHIKAHKKSPKREHIKLHREALQNARNTITLPPFTAGMNPPGGVYQEGPLKGKSIMGKKRSFKIFSISNHIALFVSLCIVVVLVSIIPFGSKQLKRILAAAHKVTWVALSFMAVSYVAAIWVIMPVPNAIHFRDWILEALLAICGGTLGSTFFSLGVMHIRHRFKKHKWRKHEIEAGVKEASHKNASFSTNSDFFSCIPDGFMPSDHRCIIAYTIHIFLY</sequence>
<evidence type="ECO:0000256" key="5">
    <source>
        <dbReference type="ARBA" id="ARBA00023043"/>
    </source>
</evidence>
<accession>A0A9R1VNE5</accession>
<evidence type="ECO:0000256" key="2">
    <source>
        <dbReference type="ARBA" id="ARBA00022692"/>
    </source>
</evidence>
<evidence type="ECO:0000256" key="1">
    <source>
        <dbReference type="ARBA" id="ARBA00004141"/>
    </source>
</evidence>
<evidence type="ECO:0000313" key="11">
    <source>
        <dbReference type="Proteomes" id="UP000235145"/>
    </source>
</evidence>
<dbReference type="Gene3D" id="1.25.40.20">
    <property type="entry name" value="Ankyrin repeat-containing domain"/>
    <property type="match status" value="3"/>
</dbReference>
<dbReference type="InterPro" id="IPR026961">
    <property type="entry name" value="PGG_dom"/>
</dbReference>
<keyword evidence="2 8" id="KW-0812">Transmembrane</keyword>
<feature type="domain" description="PGG" evidence="9">
    <location>
        <begin position="374"/>
        <end position="462"/>
    </location>
</feature>
<evidence type="ECO:0000256" key="7">
    <source>
        <dbReference type="PROSITE-ProRule" id="PRU00023"/>
    </source>
</evidence>
<dbReference type="EMBL" id="NBSK02000004">
    <property type="protein sequence ID" value="KAJ0209495.1"/>
    <property type="molecule type" value="Genomic_DNA"/>
</dbReference>
<dbReference type="Pfam" id="PF12796">
    <property type="entry name" value="Ank_2"/>
    <property type="match status" value="2"/>
</dbReference>
<dbReference type="GO" id="GO:0016020">
    <property type="term" value="C:membrane"/>
    <property type="evidence" value="ECO:0007669"/>
    <property type="project" value="UniProtKB-SubCell"/>
</dbReference>
<feature type="transmembrane region" description="Helical" evidence="8">
    <location>
        <begin position="475"/>
        <end position="500"/>
    </location>
</feature>
<reference evidence="10 11" key="1">
    <citation type="journal article" date="2017" name="Nat. Commun.">
        <title>Genome assembly with in vitro proximity ligation data and whole-genome triplication in lettuce.</title>
        <authorList>
            <person name="Reyes-Chin-Wo S."/>
            <person name="Wang Z."/>
            <person name="Yang X."/>
            <person name="Kozik A."/>
            <person name="Arikit S."/>
            <person name="Song C."/>
            <person name="Xia L."/>
            <person name="Froenicke L."/>
            <person name="Lavelle D.O."/>
            <person name="Truco M.J."/>
            <person name="Xia R."/>
            <person name="Zhu S."/>
            <person name="Xu C."/>
            <person name="Xu H."/>
            <person name="Xu X."/>
            <person name="Cox K."/>
            <person name="Korf I."/>
            <person name="Meyers B.C."/>
            <person name="Michelmore R.W."/>
        </authorList>
    </citation>
    <scope>NUCLEOTIDE SEQUENCE [LARGE SCALE GENOMIC DNA]</scope>
    <source>
        <strain evidence="11">cv. Salinas</strain>
        <tissue evidence="10">Seedlings</tissue>
    </source>
</reference>
<comment type="caution">
    <text evidence="10">The sequence shown here is derived from an EMBL/GenBank/DDBJ whole genome shotgun (WGS) entry which is preliminary data.</text>
</comment>
<dbReference type="InterPro" id="IPR036770">
    <property type="entry name" value="Ankyrin_rpt-contain_sf"/>
</dbReference>
<keyword evidence="11" id="KW-1185">Reference proteome</keyword>
<evidence type="ECO:0000256" key="4">
    <source>
        <dbReference type="ARBA" id="ARBA00022989"/>
    </source>
</evidence>
<feature type="transmembrane region" description="Helical" evidence="8">
    <location>
        <begin position="411"/>
        <end position="431"/>
    </location>
</feature>
<dbReference type="Pfam" id="PF13962">
    <property type="entry name" value="PGG"/>
    <property type="match status" value="1"/>
</dbReference>
<dbReference type="Proteomes" id="UP000235145">
    <property type="component" value="Unassembled WGS sequence"/>
</dbReference>
<proteinExistence type="predicted"/>
<keyword evidence="5 7" id="KW-0040">ANK repeat</keyword>
<keyword evidence="6 8" id="KW-0472">Membrane</keyword>
<evidence type="ECO:0000259" key="9">
    <source>
        <dbReference type="Pfam" id="PF13962"/>
    </source>
</evidence>
<evidence type="ECO:0000256" key="3">
    <source>
        <dbReference type="ARBA" id="ARBA00022737"/>
    </source>
</evidence>
<organism evidence="10 11">
    <name type="scientific">Lactuca sativa</name>
    <name type="common">Garden lettuce</name>
    <dbReference type="NCBI Taxonomy" id="4236"/>
    <lineage>
        <taxon>Eukaryota</taxon>
        <taxon>Viridiplantae</taxon>
        <taxon>Streptophyta</taxon>
        <taxon>Embryophyta</taxon>
        <taxon>Tracheophyta</taxon>
        <taxon>Spermatophyta</taxon>
        <taxon>Magnoliopsida</taxon>
        <taxon>eudicotyledons</taxon>
        <taxon>Gunneridae</taxon>
        <taxon>Pentapetalae</taxon>
        <taxon>asterids</taxon>
        <taxon>campanulids</taxon>
        <taxon>Asterales</taxon>
        <taxon>Asteraceae</taxon>
        <taxon>Cichorioideae</taxon>
        <taxon>Cichorieae</taxon>
        <taxon>Lactucinae</taxon>
        <taxon>Lactuca</taxon>
    </lineage>
</organism>
<dbReference type="PROSITE" id="PS50088">
    <property type="entry name" value="ANK_REPEAT"/>
    <property type="match status" value="1"/>
</dbReference>
<name>A0A9R1VNE5_LACSA</name>
<protein>
    <recommendedName>
        <fullName evidence="9">PGG domain-containing protein</fullName>
    </recommendedName>
</protein>
<evidence type="ECO:0000313" key="10">
    <source>
        <dbReference type="EMBL" id="KAJ0209495.1"/>
    </source>
</evidence>
<keyword evidence="3" id="KW-0677">Repeat</keyword>
<feature type="repeat" description="ANK" evidence="7">
    <location>
        <begin position="182"/>
        <end position="200"/>
    </location>
</feature>
<dbReference type="PROSITE" id="PS50297">
    <property type="entry name" value="ANK_REP_REGION"/>
    <property type="match status" value="1"/>
</dbReference>
<evidence type="ECO:0000256" key="8">
    <source>
        <dbReference type="SAM" id="Phobius"/>
    </source>
</evidence>
<evidence type="ECO:0000256" key="6">
    <source>
        <dbReference type="ARBA" id="ARBA00023136"/>
    </source>
</evidence>
<dbReference type="InterPro" id="IPR002110">
    <property type="entry name" value="Ankyrin_rpt"/>
</dbReference>
<dbReference type="AlphaFoldDB" id="A0A9R1VNE5"/>